<evidence type="ECO:0008006" key="3">
    <source>
        <dbReference type="Google" id="ProtNLM"/>
    </source>
</evidence>
<proteinExistence type="predicted"/>
<dbReference type="EMBL" id="BMDZ01000053">
    <property type="protein sequence ID" value="GGB53251.1"/>
    <property type="molecule type" value="Genomic_DNA"/>
</dbReference>
<protein>
    <recommendedName>
        <fullName evidence="3">Iron-containing redox enzyme family protein</fullName>
    </recommendedName>
</protein>
<sequence>MSDLTTDPRHSSRQLIKDTVDPALWAQNEAFTRRLVQTMQAHRLHNHPILDAWKAGEFTMDGIRLVHMEVRAAFLEVFTESLLRLMQTTSQLEPTHGYKAKLAARFLVQLNVLEELGFQPDAKGTGDFVGHPSLAHYWRLADAMTTLGLTEADWRGHQPSPEAAATRRTMDENQDDHLKLAVLLAGIETVFMPYYSPWAMNSLKVCPALNVPNGYHSVHVEDDEGHFVDDDHSEDSWYVVRQALTPARYDEIEHFTAGLLDIWAGLFDSLLARGREMRRAA</sequence>
<dbReference type="RefSeq" id="WP_188580762.1">
    <property type="nucleotide sequence ID" value="NZ_BMDZ01000053.1"/>
</dbReference>
<keyword evidence="2" id="KW-1185">Reference proteome</keyword>
<evidence type="ECO:0000313" key="2">
    <source>
        <dbReference type="Proteomes" id="UP000603352"/>
    </source>
</evidence>
<dbReference type="SUPFAM" id="SSF48613">
    <property type="entry name" value="Heme oxygenase-like"/>
    <property type="match status" value="1"/>
</dbReference>
<accession>A0ABQ1IWX5</accession>
<evidence type="ECO:0000313" key="1">
    <source>
        <dbReference type="EMBL" id="GGB53251.1"/>
    </source>
</evidence>
<reference evidence="2" key="1">
    <citation type="journal article" date="2019" name="Int. J. Syst. Evol. Microbiol.">
        <title>The Global Catalogue of Microorganisms (GCM) 10K type strain sequencing project: providing services to taxonomists for standard genome sequencing and annotation.</title>
        <authorList>
            <consortium name="The Broad Institute Genomics Platform"/>
            <consortium name="The Broad Institute Genome Sequencing Center for Infectious Disease"/>
            <person name="Wu L."/>
            <person name="Ma J."/>
        </authorList>
    </citation>
    <scope>NUCLEOTIDE SEQUENCE [LARGE SCALE GENOMIC DNA]</scope>
    <source>
        <strain evidence="2">CGMCC 1.10188</strain>
    </source>
</reference>
<dbReference type="Gene3D" id="1.20.910.10">
    <property type="entry name" value="Heme oxygenase-like"/>
    <property type="match status" value="1"/>
</dbReference>
<gene>
    <name evidence="1" type="ORF">GCM10011505_37860</name>
</gene>
<comment type="caution">
    <text evidence="1">The sequence shown here is derived from an EMBL/GenBank/DDBJ whole genome shotgun (WGS) entry which is preliminary data.</text>
</comment>
<dbReference type="Proteomes" id="UP000603352">
    <property type="component" value="Unassembled WGS sequence"/>
</dbReference>
<dbReference type="InterPro" id="IPR016084">
    <property type="entry name" value="Haem_Oase-like_multi-hlx"/>
</dbReference>
<name>A0ABQ1IWX5_9PROT</name>
<organism evidence="1 2">
    <name type="scientific">Tistrella bauzanensis</name>
    <dbReference type="NCBI Taxonomy" id="657419"/>
    <lineage>
        <taxon>Bacteria</taxon>
        <taxon>Pseudomonadati</taxon>
        <taxon>Pseudomonadota</taxon>
        <taxon>Alphaproteobacteria</taxon>
        <taxon>Geminicoccales</taxon>
        <taxon>Geminicoccaceae</taxon>
        <taxon>Tistrella</taxon>
    </lineage>
</organism>